<dbReference type="Pfam" id="PF03471">
    <property type="entry name" value="CorC_HlyC"/>
    <property type="match status" value="1"/>
</dbReference>
<evidence type="ECO:0000313" key="15">
    <source>
        <dbReference type="Proteomes" id="UP000267430"/>
    </source>
</evidence>
<feature type="transmembrane region" description="Helical" evidence="11">
    <location>
        <begin position="134"/>
        <end position="156"/>
    </location>
</feature>
<keyword evidence="5" id="KW-0677">Repeat</keyword>
<dbReference type="InterPro" id="IPR036318">
    <property type="entry name" value="FAD-bd_PCMH-like_sf"/>
</dbReference>
<dbReference type="Gene3D" id="3.10.580.10">
    <property type="entry name" value="CBS-domain"/>
    <property type="match status" value="1"/>
</dbReference>
<dbReference type="Pfam" id="PF01595">
    <property type="entry name" value="CNNM"/>
    <property type="match status" value="1"/>
</dbReference>
<evidence type="ECO:0000256" key="7">
    <source>
        <dbReference type="ARBA" id="ARBA00023122"/>
    </source>
</evidence>
<dbReference type="SMART" id="SM00116">
    <property type="entry name" value="CBS"/>
    <property type="match status" value="2"/>
</dbReference>
<dbReference type="InterPro" id="IPR000644">
    <property type="entry name" value="CBS_dom"/>
</dbReference>
<dbReference type="PANTHER" id="PTHR43099:SF2">
    <property type="entry name" value="UPF0053 PROTEIN YRKA"/>
    <property type="match status" value="1"/>
</dbReference>
<dbReference type="OrthoDB" id="9798188at2"/>
<evidence type="ECO:0000256" key="9">
    <source>
        <dbReference type="PROSITE-ProRule" id="PRU00703"/>
    </source>
</evidence>
<evidence type="ECO:0000256" key="10">
    <source>
        <dbReference type="PROSITE-ProRule" id="PRU01193"/>
    </source>
</evidence>
<feature type="transmembrane region" description="Helical" evidence="11">
    <location>
        <begin position="6"/>
        <end position="27"/>
    </location>
</feature>
<feature type="domain" description="CNNM transmembrane" evidence="13">
    <location>
        <begin position="1"/>
        <end position="201"/>
    </location>
</feature>
<feature type="domain" description="CBS" evidence="12">
    <location>
        <begin position="220"/>
        <end position="279"/>
    </location>
</feature>
<comment type="similarity">
    <text evidence="2">Belongs to the UPF0053 family.</text>
</comment>
<evidence type="ECO:0000256" key="3">
    <source>
        <dbReference type="ARBA" id="ARBA00022475"/>
    </source>
</evidence>
<feature type="domain" description="CBS" evidence="12">
    <location>
        <begin position="287"/>
        <end position="344"/>
    </location>
</feature>
<keyword evidence="7 9" id="KW-0129">CBS domain</keyword>
<dbReference type="CDD" id="cd04590">
    <property type="entry name" value="CBS_pair_CorC_HlyC_assoc"/>
    <property type="match status" value="1"/>
</dbReference>
<proteinExistence type="inferred from homology"/>
<evidence type="ECO:0000256" key="8">
    <source>
        <dbReference type="ARBA" id="ARBA00023136"/>
    </source>
</evidence>
<dbReference type="InterPro" id="IPR005170">
    <property type="entry name" value="Transptr-assoc_dom"/>
</dbReference>
<evidence type="ECO:0000256" key="4">
    <source>
        <dbReference type="ARBA" id="ARBA00022692"/>
    </source>
</evidence>
<evidence type="ECO:0000256" key="1">
    <source>
        <dbReference type="ARBA" id="ARBA00004651"/>
    </source>
</evidence>
<keyword evidence="8 10" id="KW-0472">Membrane</keyword>
<evidence type="ECO:0000256" key="6">
    <source>
        <dbReference type="ARBA" id="ARBA00022989"/>
    </source>
</evidence>
<keyword evidence="6 10" id="KW-1133">Transmembrane helix</keyword>
<evidence type="ECO:0000313" key="14">
    <source>
        <dbReference type="EMBL" id="RUQ24250.1"/>
    </source>
</evidence>
<feature type="transmembrane region" description="Helical" evidence="11">
    <location>
        <begin position="98"/>
        <end position="122"/>
    </location>
</feature>
<evidence type="ECO:0000259" key="12">
    <source>
        <dbReference type="PROSITE" id="PS51371"/>
    </source>
</evidence>
<dbReference type="InterPro" id="IPR002550">
    <property type="entry name" value="CNNM"/>
</dbReference>
<reference evidence="14 15" key="1">
    <citation type="submission" date="2018-12" db="EMBL/GenBank/DDBJ databases">
        <title>Bacillus chawlae sp. nov., Bacillus glennii sp. nov., and Bacillus saganii sp. nov. Isolated from the Vehicle Assembly Building at Kennedy Space Center where the Viking Spacecraft were Assembled.</title>
        <authorList>
            <person name="Seuylemezian A."/>
            <person name="Vaishampayan P."/>
        </authorList>
    </citation>
    <scope>NUCLEOTIDE SEQUENCE [LARGE SCALE GENOMIC DNA]</scope>
    <source>
        <strain evidence="14 15">L5</strain>
    </source>
</reference>
<dbReference type="InterPro" id="IPR044751">
    <property type="entry name" value="Ion_transp-like_CBS"/>
</dbReference>
<dbReference type="Proteomes" id="UP000267430">
    <property type="component" value="Unassembled WGS sequence"/>
</dbReference>
<dbReference type="PROSITE" id="PS51371">
    <property type="entry name" value="CBS"/>
    <property type="match status" value="2"/>
</dbReference>
<keyword evidence="15" id="KW-1185">Reference proteome</keyword>
<dbReference type="EMBL" id="RYZZ01000052">
    <property type="protein sequence ID" value="RUQ24250.1"/>
    <property type="molecule type" value="Genomic_DNA"/>
</dbReference>
<evidence type="ECO:0000256" key="5">
    <source>
        <dbReference type="ARBA" id="ARBA00022737"/>
    </source>
</evidence>
<gene>
    <name evidence="14" type="ORF">ELQ35_21835</name>
</gene>
<dbReference type="Gene3D" id="3.30.465.10">
    <property type="match status" value="1"/>
</dbReference>
<evidence type="ECO:0000259" key="13">
    <source>
        <dbReference type="PROSITE" id="PS51846"/>
    </source>
</evidence>
<dbReference type="SUPFAM" id="SSF56176">
    <property type="entry name" value="FAD-binding/transporter-associated domain-like"/>
    <property type="match status" value="1"/>
</dbReference>
<keyword evidence="3" id="KW-1003">Cell membrane</keyword>
<organism evidence="14 15">
    <name type="scientific">Peribacillus cavernae</name>
    <dbReference type="NCBI Taxonomy" id="1674310"/>
    <lineage>
        <taxon>Bacteria</taxon>
        <taxon>Bacillati</taxon>
        <taxon>Bacillota</taxon>
        <taxon>Bacilli</taxon>
        <taxon>Bacillales</taxon>
        <taxon>Bacillaceae</taxon>
        <taxon>Peribacillus</taxon>
    </lineage>
</organism>
<accession>A0A433H7F5</accession>
<dbReference type="AlphaFoldDB" id="A0A433H7F5"/>
<dbReference type="InterPro" id="IPR046342">
    <property type="entry name" value="CBS_dom_sf"/>
</dbReference>
<dbReference type="InterPro" id="IPR051676">
    <property type="entry name" value="UPF0053_domain"/>
</dbReference>
<evidence type="ECO:0000256" key="11">
    <source>
        <dbReference type="SAM" id="Phobius"/>
    </source>
</evidence>
<comment type="subcellular location">
    <subcellularLocation>
        <location evidence="1">Cell membrane</location>
        <topology evidence="1">Multi-pass membrane protein</topology>
    </subcellularLocation>
</comment>
<dbReference type="Pfam" id="PF00571">
    <property type="entry name" value="CBS"/>
    <property type="match status" value="2"/>
</dbReference>
<protein>
    <submittedName>
        <fullName evidence="14">HlyC/CorC family transporter</fullName>
    </submittedName>
</protein>
<dbReference type="RefSeq" id="WP_126867283.1">
    <property type="nucleotide sequence ID" value="NZ_JAUSTX010000012.1"/>
</dbReference>
<keyword evidence="4 10" id="KW-0812">Transmembrane</keyword>
<dbReference type="FunFam" id="3.10.580.10:FF:000002">
    <property type="entry name" value="Magnesium/cobalt efflux protein CorC"/>
    <property type="match status" value="1"/>
</dbReference>
<dbReference type="GO" id="GO:0050660">
    <property type="term" value="F:flavin adenine dinucleotide binding"/>
    <property type="evidence" value="ECO:0007669"/>
    <property type="project" value="InterPro"/>
</dbReference>
<name>A0A433H7F5_9BACI</name>
<dbReference type="SMART" id="SM01091">
    <property type="entry name" value="CorC_HlyC"/>
    <property type="match status" value="1"/>
</dbReference>
<feature type="transmembrane region" description="Helical" evidence="11">
    <location>
        <begin position="58"/>
        <end position="78"/>
    </location>
</feature>
<dbReference type="PANTHER" id="PTHR43099">
    <property type="entry name" value="UPF0053 PROTEIN YRKA"/>
    <property type="match status" value="1"/>
</dbReference>
<dbReference type="GO" id="GO:0005886">
    <property type="term" value="C:plasma membrane"/>
    <property type="evidence" value="ECO:0007669"/>
    <property type="project" value="UniProtKB-SubCell"/>
</dbReference>
<dbReference type="InterPro" id="IPR016169">
    <property type="entry name" value="FAD-bd_PCMH_sub2"/>
</dbReference>
<evidence type="ECO:0000256" key="2">
    <source>
        <dbReference type="ARBA" id="ARBA00006337"/>
    </source>
</evidence>
<sequence>MDIMNIILIVILIGLTAFFVASEFAIVKVRISRIDQLVVEGNLKASAAKSVTSNLDEYLSATQLGITITALGLGWLGQPTLQKMVGPVLGSFHIPEQIVQILTFIIAFAIVTFLNVVIGELAPKTVAIQKPEQVSLLIAGPLIWFHKIMFPFIWLLNHSSRLVTSLFGLKPASENEIAHSEEELRMILSDSYKSGEINQSEFKYVNNIFKFDDRIAKEIMIPRTEIISLSKDDPVSEFLKITKEEKFTRYPVVDGDKDHIIGLVNIKEVFSDLLKRKDVTSTAIGSYTRPIIRVMENIPIQFLLVKMQKERIHMAVLMDEYGGTSGLVTAEDILEEIVGEIRDEFDIDEVASIQKIKDGHYIIDSKVLVKEVNGLLGIHLDEDGVDTIGGWILTEKYDVHTGDVIEKDSYCFKVIEMEDHSIKSIEITKRLEKILLESDITVTE</sequence>
<dbReference type="SUPFAM" id="SSF54631">
    <property type="entry name" value="CBS-domain pair"/>
    <property type="match status" value="1"/>
</dbReference>
<comment type="caution">
    <text evidence="14">The sequence shown here is derived from an EMBL/GenBank/DDBJ whole genome shotgun (WGS) entry which is preliminary data.</text>
</comment>
<dbReference type="PROSITE" id="PS51846">
    <property type="entry name" value="CNNM"/>
    <property type="match status" value="1"/>
</dbReference>